<organism evidence="1 2">
    <name type="scientific">Thermoactinomyces daqus</name>
    <dbReference type="NCBI Taxonomy" id="1329516"/>
    <lineage>
        <taxon>Bacteria</taxon>
        <taxon>Bacillati</taxon>
        <taxon>Bacillota</taxon>
        <taxon>Bacilli</taxon>
        <taxon>Bacillales</taxon>
        <taxon>Thermoactinomycetaceae</taxon>
        <taxon>Thermoactinomyces</taxon>
    </lineage>
</organism>
<evidence type="ECO:0000313" key="2">
    <source>
        <dbReference type="Proteomes" id="UP000530514"/>
    </source>
</evidence>
<gene>
    <name evidence="1" type="ORF">H1164_07395</name>
</gene>
<evidence type="ECO:0000313" key="1">
    <source>
        <dbReference type="EMBL" id="MBA4542725.1"/>
    </source>
</evidence>
<accession>A0A7W1X9S1</accession>
<dbReference type="Proteomes" id="UP000530514">
    <property type="component" value="Unassembled WGS sequence"/>
</dbReference>
<name>A0A7W1X9S1_9BACL</name>
<protein>
    <submittedName>
        <fullName evidence="1">Uncharacterized protein</fullName>
    </submittedName>
</protein>
<comment type="caution">
    <text evidence="1">The sequence shown here is derived from an EMBL/GenBank/DDBJ whole genome shotgun (WGS) entry which is preliminary data.</text>
</comment>
<dbReference type="EMBL" id="JACEIP010000008">
    <property type="protein sequence ID" value="MBA4542725.1"/>
    <property type="molecule type" value="Genomic_DNA"/>
</dbReference>
<proteinExistence type="predicted"/>
<dbReference type="AlphaFoldDB" id="A0A7W1X9S1"/>
<reference evidence="1 2" key="1">
    <citation type="submission" date="2020-07" db="EMBL/GenBank/DDBJ databases">
        <authorList>
            <person name="Feng H."/>
        </authorList>
    </citation>
    <scope>NUCLEOTIDE SEQUENCE [LARGE SCALE GENOMIC DNA]</scope>
    <source>
        <strain evidence="2">s-11</strain>
    </source>
</reference>
<sequence>MSSEYVYATFNRGDALWIDLPSSFFAAFQNGTAKGIALYTASGDDAYYAIFDDSAILKITYQ</sequence>
<keyword evidence="2" id="KW-1185">Reference proteome</keyword>